<feature type="region of interest" description="Disordered" evidence="1">
    <location>
        <begin position="1"/>
        <end position="30"/>
    </location>
</feature>
<reference evidence="2 3" key="1">
    <citation type="journal article" date="2018" name="bioRxiv">
        <title>Evidence of independent acquisition and adaption of ultra-small bacteria to human hosts across the highly diverse yet reduced genomes of the phylum Saccharibacteria.</title>
        <authorList>
            <person name="McLean J.S."/>
            <person name="Bor B."/>
            <person name="To T.T."/>
            <person name="Liu Q."/>
            <person name="Kearns K.A."/>
            <person name="Solden L.M."/>
            <person name="Wrighton K.C."/>
            <person name="He X."/>
            <person name="Shi W."/>
        </authorList>
    </citation>
    <scope>NUCLEOTIDE SEQUENCE [LARGE SCALE GENOMIC DNA]</scope>
    <source>
        <strain evidence="2 3">TM7_G3_2_Rum_HOT_351B</strain>
    </source>
</reference>
<accession>A0ABY0FKU5</accession>
<evidence type="ECO:0000256" key="1">
    <source>
        <dbReference type="SAM" id="MobiDB-lite"/>
    </source>
</evidence>
<organism evidence="2 3">
    <name type="scientific">Candidatus Nanosyncoccus alces</name>
    <dbReference type="NCBI Taxonomy" id="2171997"/>
    <lineage>
        <taxon>Bacteria</taxon>
        <taxon>Candidatus Saccharimonadota</taxon>
        <taxon>Candidatus Nanosyncoccalia</taxon>
        <taxon>Candidatus Nanosyncoccales</taxon>
        <taxon>Candidatus Nanosyncoccaceae</taxon>
        <taxon>Candidatus Nanosyncoccus</taxon>
    </lineage>
</organism>
<dbReference type="RefSeq" id="WP_129735114.1">
    <property type="nucleotide sequence ID" value="NZ_PRLM01000006.1"/>
</dbReference>
<dbReference type="EMBL" id="PRLM01000006">
    <property type="protein sequence ID" value="RYC74381.1"/>
    <property type="molecule type" value="Genomic_DNA"/>
</dbReference>
<name>A0ABY0FKU5_9BACT</name>
<comment type="caution">
    <text evidence="2">The sequence shown here is derived from an EMBL/GenBank/DDBJ whole genome shotgun (WGS) entry which is preliminary data.</text>
</comment>
<evidence type="ECO:0000313" key="3">
    <source>
        <dbReference type="Proteomes" id="UP001191019"/>
    </source>
</evidence>
<proteinExistence type="predicted"/>
<feature type="compositionally biased region" description="Polar residues" evidence="1">
    <location>
        <begin position="1"/>
        <end position="13"/>
    </location>
</feature>
<evidence type="ECO:0000313" key="2">
    <source>
        <dbReference type="EMBL" id="RYC74381.1"/>
    </source>
</evidence>
<sequence>MNSPSLNDIVNEYSSKRNNNDNVQRPKTRDQIERADRIADTVCRKIGSTGARAFYCKAAYELSEDQIYSCVEIALKGRCPVKYLSWLLSHQLRTNARRS</sequence>
<reference evidence="2 3" key="2">
    <citation type="journal article" date="2020" name="Cell Rep.">
        <title>Acquisition and Adaptation of Ultra-small Parasitic Reduced Genome Bacteria to Mammalian Hosts.</title>
        <authorList>
            <person name="McLean J.S."/>
            <person name="Bor B."/>
            <person name="Kerns K.A."/>
            <person name="Liu Q."/>
            <person name="To T.T."/>
            <person name="Solden L."/>
            <person name="Hendrickson E.L."/>
            <person name="Wrighton K."/>
            <person name="Shi W."/>
            <person name="He X."/>
        </authorList>
    </citation>
    <scope>NUCLEOTIDE SEQUENCE [LARGE SCALE GENOMIC DNA]</scope>
    <source>
        <strain evidence="2 3">TM7_G3_2_Rum_HOT_351B</strain>
    </source>
</reference>
<keyword evidence="3" id="KW-1185">Reference proteome</keyword>
<dbReference type="Proteomes" id="UP001191019">
    <property type="component" value="Unassembled WGS sequence"/>
</dbReference>
<gene>
    <name evidence="2" type="ORF">G3RUM_00532</name>
</gene>
<protein>
    <submittedName>
        <fullName evidence="2">Uncharacterized protein</fullName>
    </submittedName>
</protein>